<sequence>MTFPEPVPACIAAALAWLDAEPADDPVVDLERLRGHFTALSALSVGNAQFLQCVEQFEARVLDVCERFKSRLLAAALPVPRRQYVAATDLAGSLLEIAASLQRVMAAVREGGLRTCSDPEVYCARALRLVEEASLVAMMCGRPAPGELWRLACELVVAGGHADGDGDALPGTAAADVALQFKRLLALAALQPETLTARELVWAHDFLGQAAVAAEFSRAPLLPASAAFWLDQAAGAPPVAMVRGEPPLSDKLLYFSAYGVARALLPKLEWLKAGISPEESVGFAPDSEAFGVEGPGLPVGLTPDEALSLLGRMRERWTSPPSRTQARRSGRYPVQVCVGLQAIWDVSRGAADPESIAEWIVVNESSGGYAIIAVSGVTGGVAAGMLLALRRDVAESWTLCLVRWIRSDSPDRVELGLQVIASGWSAVSVGFGGGDTHAMAPALRLAPVPALRRHPALVAPAGTCTSREFSLVHESDHLYVAQARVLGLDMQTTSVEIFQYEIDLYPV</sequence>
<protein>
    <submittedName>
        <fullName evidence="1">Uncharacterized protein</fullName>
    </submittedName>
</protein>
<accession>A0ABX1NTC7</accession>
<dbReference type="EMBL" id="WTVP01000013">
    <property type="protein sequence ID" value="NMG15264.1"/>
    <property type="molecule type" value="Genomic_DNA"/>
</dbReference>
<evidence type="ECO:0000313" key="2">
    <source>
        <dbReference type="Proteomes" id="UP000633943"/>
    </source>
</evidence>
<keyword evidence="2" id="KW-1185">Reference proteome</keyword>
<comment type="caution">
    <text evidence="1">The sequence shown here is derived from an EMBL/GenBank/DDBJ whole genome shotgun (WGS) entry which is preliminary data.</text>
</comment>
<name>A0ABX1NTC7_9RHOO</name>
<reference evidence="1 2" key="1">
    <citation type="submission" date="2019-12" db="EMBL/GenBank/DDBJ databases">
        <title>Comparative genomics gives insights into the taxonomy of the Azoarcus-Aromatoleum group and reveals separate origins of nif in the plant-associated Azoarcus and non-plant-associated Aromatoleum sub-groups.</title>
        <authorList>
            <person name="Lafos M."/>
            <person name="Maluk M."/>
            <person name="Batista M."/>
            <person name="Junghare M."/>
            <person name="Carmona M."/>
            <person name="Faoro H."/>
            <person name="Cruz L.M."/>
            <person name="Battistoni F."/>
            <person name="De Souza E."/>
            <person name="Pedrosa F."/>
            <person name="Chen W.-M."/>
            <person name="Poole P.S."/>
            <person name="Dixon R.A."/>
            <person name="James E.K."/>
        </authorList>
    </citation>
    <scope>NUCLEOTIDE SEQUENCE [LARGE SCALE GENOMIC DNA]</scope>
    <source>
        <strain evidence="1 2">PbN1</strain>
    </source>
</reference>
<organism evidence="1 2">
    <name type="scientific">Aromatoleum bremense</name>
    <dbReference type="NCBI Taxonomy" id="76115"/>
    <lineage>
        <taxon>Bacteria</taxon>
        <taxon>Pseudomonadati</taxon>
        <taxon>Pseudomonadota</taxon>
        <taxon>Betaproteobacteria</taxon>
        <taxon>Rhodocyclales</taxon>
        <taxon>Rhodocyclaceae</taxon>
        <taxon>Aromatoleum</taxon>
    </lineage>
</organism>
<dbReference type="RefSeq" id="WP_169201954.1">
    <property type="nucleotide sequence ID" value="NZ_CP059467.1"/>
</dbReference>
<evidence type="ECO:0000313" key="1">
    <source>
        <dbReference type="EMBL" id="NMG15264.1"/>
    </source>
</evidence>
<dbReference type="Proteomes" id="UP000633943">
    <property type="component" value="Unassembled WGS sequence"/>
</dbReference>
<gene>
    <name evidence="1" type="ORF">GPA24_06845</name>
</gene>
<proteinExistence type="predicted"/>